<protein>
    <recommendedName>
        <fullName evidence="1">UGSC-like domain-containing protein</fullName>
    </recommendedName>
</protein>
<evidence type="ECO:0000313" key="2">
    <source>
        <dbReference type="EMBL" id="SVA53082.1"/>
    </source>
</evidence>
<evidence type="ECO:0000259" key="1">
    <source>
        <dbReference type="Pfam" id="PF24696"/>
    </source>
</evidence>
<dbReference type="Pfam" id="PF24696">
    <property type="entry name" value="UGSC"/>
    <property type="match status" value="1"/>
</dbReference>
<accession>A0A381WKV5</accession>
<dbReference type="EMBL" id="UINC01012114">
    <property type="protein sequence ID" value="SVA53082.1"/>
    <property type="molecule type" value="Genomic_DNA"/>
</dbReference>
<dbReference type="InterPro" id="IPR057767">
    <property type="entry name" value="UGSC-like_dom"/>
</dbReference>
<reference evidence="2" key="1">
    <citation type="submission" date="2018-05" db="EMBL/GenBank/DDBJ databases">
        <authorList>
            <person name="Lanie J.A."/>
            <person name="Ng W.-L."/>
            <person name="Kazmierczak K.M."/>
            <person name="Andrzejewski T.M."/>
            <person name="Davidsen T.M."/>
            <person name="Wayne K.J."/>
            <person name="Tettelin H."/>
            <person name="Glass J.I."/>
            <person name="Rusch D."/>
            <person name="Podicherti R."/>
            <person name="Tsui H.-C.T."/>
            <person name="Winkler M.E."/>
        </authorList>
    </citation>
    <scope>NUCLEOTIDE SEQUENCE</scope>
</reference>
<feature type="domain" description="UGSC-like" evidence="1">
    <location>
        <begin position="1"/>
        <end position="43"/>
    </location>
</feature>
<name>A0A381WKV5_9ZZZZ</name>
<proteinExistence type="predicted"/>
<dbReference type="AlphaFoldDB" id="A0A381WKV5"/>
<gene>
    <name evidence="2" type="ORF">METZ01_LOCUS105936</name>
</gene>
<organism evidence="2">
    <name type="scientific">marine metagenome</name>
    <dbReference type="NCBI Taxonomy" id="408172"/>
    <lineage>
        <taxon>unclassified sequences</taxon>
        <taxon>metagenomes</taxon>
        <taxon>ecological metagenomes</taxon>
    </lineage>
</organism>
<sequence length="45" mass="4849">MSKMGGIPEFPFAVVPHPLGSLDENSLRERAKEVAGDIVKILLEG</sequence>